<reference evidence="2 3" key="1">
    <citation type="submission" date="2020-05" db="EMBL/GenBank/DDBJ databases">
        <authorList>
            <person name="Ruan W."/>
            <person name="Jeon C.O."/>
            <person name="Chun B.H."/>
        </authorList>
    </citation>
    <scope>NUCLEOTIDE SEQUENCE [LARGE SCALE GENOMIC DNA]</scope>
    <source>
        <strain evidence="2 3">TBZ9</strain>
    </source>
</reference>
<comment type="caution">
    <text evidence="2">The sequence shown here is derived from an EMBL/GenBank/DDBJ whole genome shotgun (WGS) entry which is preliminary data.</text>
</comment>
<dbReference type="GO" id="GO:0006974">
    <property type="term" value="P:DNA damage response"/>
    <property type="evidence" value="ECO:0007669"/>
    <property type="project" value="TreeGrafter"/>
</dbReference>
<dbReference type="Proteomes" id="UP000588806">
    <property type="component" value="Unassembled WGS sequence"/>
</dbReference>
<dbReference type="Gene3D" id="3.30.110.170">
    <property type="entry name" value="Protein of unknown function (DUF541), domain 1"/>
    <property type="match status" value="1"/>
</dbReference>
<dbReference type="AlphaFoldDB" id="A0A7Y3XBJ4"/>
<dbReference type="Pfam" id="PF04402">
    <property type="entry name" value="SIMPL"/>
    <property type="match status" value="1"/>
</dbReference>
<evidence type="ECO:0000313" key="3">
    <source>
        <dbReference type="Proteomes" id="UP000588806"/>
    </source>
</evidence>
<feature type="signal peptide" evidence="1">
    <location>
        <begin position="1"/>
        <end position="32"/>
    </location>
</feature>
<accession>A0A7Y3XBJ4</accession>
<protein>
    <submittedName>
        <fullName evidence="2">SIMPL domain-containing protein</fullName>
    </submittedName>
</protein>
<evidence type="ECO:0000256" key="1">
    <source>
        <dbReference type="SAM" id="SignalP"/>
    </source>
</evidence>
<dbReference type="InterPro" id="IPR007497">
    <property type="entry name" value="SIMPL/DUF541"/>
</dbReference>
<name>A0A7Y3XBJ4_9GAMM</name>
<sequence>MKTLTKTFSRTLSRTFSCVPYWLMASSMTAMALAPTAQASETSRLNVDAKAHIEVVPDRATLNARLWEETPAIERLAEEEDAALSEARARLETRASELITTLESQGIERDAISAGSLNIYPRQIHNRNEDGSSETLKRTRLERPIEVQLDDIEQVSAILDALISAGVNQLNGVEFDLKDRDAVTDEALVKALEKARHKADLMASTLGAELGKVHRIQETQSPMYQPRMMAVSAELNDAAGSKAPQAEYRPGTIRIDAEVSVEWLLKD</sequence>
<dbReference type="PANTHER" id="PTHR34387">
    <property type="entry name" value="SLR1258 PROTEIN"/>
    <property type="match status" value="1"/>
</dbReference>
<dbReference type="Gene3D" id="3.30.70.2970">
    <property type="entry name" value="Protein of unknown function (DUF541), domain 2"/>
    <property type="match status" value="1"/>
</dbReference>
<evidence type="ECO:0000313" key="2">
    <source>
        <dbReference type="EMBL" id="NOG32295.1"/>
    </source>
</evidence>
<gene>
    <name evidence="2" type="ORF">HLB35_11975</name>
</gene>
<proteinExistence type="predicted"/>
<organism evidence="2 3">
    <name type="scientific">Vreelandella azerica</name>
    <dbReference type="NCBI Taxonomy" id="2732867"/>
    <lineage>
        <taxon>Bacteria</taxon>
        <taxon>Pseudomonadati</taxon>
        <taxon>Pseudomonadota</taxon>
        <taxon>Gammaproteobacteria</taxon>
        <taxon>Oceanospirillales</taxon>
        <taxon>Halomonadaceae</taxon>
        <taxon>Vreelandella</taxon>
    </lineage>
</organism>
<feature type="chain" id="PRO_5031031568" evidence="1">
    <location>
        <begin position="33"/>
        <end position="267"/>
    </location>
</feature>
<keyword evidence="1" id="KW-0732">Signal</keyword>
<dbReference type="EMBL" id="JABFHI010000004">
    <property type="protein sequence ID" value="NOG32295.1"/>
    <property type="molecule type" value="Genomic_DNA"/>
</dbReference>
<keyword evidence="3" id="KW-1185">Reference proteome</keyword>
<reference evidence="2 3" key="2">
    <citation type="submission" date="2020-06" db="EMBL/GenBank/DDBJ databases">
        <title>Halomonas songnenensis sp. nov., a moderately halophilic bacterium isolated from saline and alkaline soils.</title>
        <authorList>
            <person name="Jiang J."/>
            <person name="Pan Y."/>
        </authorList>
    </citation>
    <scope>NUCLEOTIDE SEQUENCE [LARGE SCALE GENOMIC DNA]</scope>
    <source>
        <strain evidence="2 3">TBZ9</strain>
    </source>
</reference>
<dbReference type="PANTHER" id="PTHR34387:SF1">
    <property type="entry name" value="PERIPLASMIC IMMUNOGENIC PROTEIN"/>
    <property type="match status" value="1"/>
</dbReference>
<dbReference type="InterPro" id="IPR052022">
    <property type="entry name" value="26kDa_periplasmic_antigen"/>
</dbReference>